<evidence type="ECO:0000313" key="3">
    <source>
        <dbReference type="Proteomes" id="UP000198755"/>
    </source>
</evidence>
<accession>A0A1I3ZZW2</accession>
<evidence type="ECO:0000313" key="2">
    <source>
        <dbReference type="EMBL" id="SFK49628.1"/>
    </source>
</evidence>
<feature type="chain" id="PRO_5011756450" evidence="1">
    <location>
        <begin position="23"/>
        <end position="110"/>
    </location>
</feature>
<proteinExistence type="predicted"/>
<gene>
    <name evidence="2" type="ORF">SAMN05444581_1092</name>
</gene>
<dbReference type="RefSeq" id="WP_091682285.1">
    <property type="nucleotide sequence ID" value="NZ_FOSN01000009.1"/>
</dbReference>
<keyword evidence="3" id="KW-1185">Reference proteome</keyword>
<organism evidence="2 3">
    <name type="scientific">Methylocapsa palsarum</name>
    <dbReference type="NCBI Taxonomy" id="1612308"/>
    <lineage>
        <taxon>Bacteria</taxon>
        <taxon>Pseudomonadati</taxon>
        <taxon>Pseudomonadota</taxon>
        <taxon>Alphaproteobacteria</taxon>
        <taxon>Hyphomicrobiales</taxon>
        <taxon>Beijerinckiaceae</taxon>
        <taxon>Methylocapsa</taxon>
    </lineage>
</organism>
<feature type="signal peptide" evidence="1">
    <location>
        <begin position="1"/>
        <end position="22"/>
    </location>
</feature>
<keyword evidence="1" id="KW-0732">Signal</keyword>
<dbReference type="EMBL" id="FOSN01000009">
    <property type="protein sequence ID" value="SFK49628.1"/>
    <property type="molecule type" value="Genomic_DNA"/>
</dbReference>
<name>A0A1I3ZZW2_9HYPH</name>
<reference evidence="2 3" key="1">
    <citation type="submission" date="2016-10" db="EMBL/GenBank/DDBJ databases">
        <authorList>
            <person name="de Groot N.N."/>
        </authorList>
    </citation>
    <scope>NUCLEOTIDE SEQUENCE [LARGE SCALE GENOMIC DNA]</scope>
    <source>
        <strain evidence="2 3">NE2</strain>
    </source>
</reference>
<evidence type="ECO:0000256" key="1">
    <source>
        <dbReference type="SAM" id="SignalP"/>
    </source>
</evidence>
<dbReference type="AlphaFoldDB" id="A0A1I3ZZW2"/>
<sequence>MKKIAALGLSAALILASSSAFAFHRKQKAHLTYAPEHVLVVHKPNRDLVYIPLVTPLFGEVIFPVLNGVAVGIVSGSTMVFGGVEYVLTNLTRPPHSCVANGGLLYTCQG</sequence>
<protein>
    <submittedName>
        <fullName evidence="2">Uncharacterized protein</fullName>
    </submittedName>
</protein>
<dbReference type="Proteomes" id="UP000198755">
    <property type="component" value="Unassembled WGS sequence"/>
</dbReference>